<feature type="transmembrane region" description="Helical" evidence="1">
    <location>
        <begin position="6"/>
        <end position="24"/>
    </location>
</feature>
<accession>A0AAE9R7R1</accession>
<dbReference type="Proteomes" id="UP000339049">
    <property type="component" value="Unassembled WGS sequence"/>
</dbReference>
<dbReference type="RefSeq" id="WP_165737297.1">
    <property type="nucleotide sequence ID" value="NZ_CABEIY010000008.1"/>
</dbReference>
<protein>
    <submittedName>
        <fullName evidence="2">Uncharacterized protein</fullName>
    </submittedName>
</protein>
<sequence length="58" mass="6402">MAGFLKFMVISACLLLAILIFIAGNKTYKESKADKVVWIIFDAYAIALIFTVIKIFGG</sequence>
<evidence type="ECO:0000256" key="1">
    <source>
        <dbReference type="SAM" id="Phobius"/>
    </source>
</evidence>
<reference evidence="2 3" key="1">
    <citation type="submission" date="2019-05" db="EMBL/GenBank/DDBJ databases">
        <authorList>
            <consortium name="Pathogen Informatics"/>
        </authorList>
    </citation>
    <scope>NUCLEOTIDE SEQUENCE [LARGE SCALE GENOMIC DNA]</scope>
    <source>
        <strain evidence="2 3">NCTC11557</strain>
    </source>
</reference>
<name>A0AAE9R7R1_STREQ</name>
<keyword evidence="1" id="KW-0472">Membrane</keyword>
<proteinExistence type="predicted"/>
<feature type="transmembrane region" description="Helical" evidence="1">
    <location>
        <begin position="36"/>
        <end position="56"/>
    </location>
</feature>
<dbReference type="EMBL" id="CABEIY010000008">
    <property type="protein sequence ID" value="VTT27471.1"/>
    <property type="molecule type" value="Genomic_DNA"/>
</dbReference>
<gene>
    <name evidence="2" type="ORF">NCTC11557_02433</name>
</gene>
<keyword evidence="1" id="KW-0812">Transmembrane</keyword>
<evidence type="ECO:0000313" key="3">
    <source>
        <dbReference type="Proteomes" id="UP000339049"/>
    </source>
</evidence>
<keyword evidence="1" id="KW-1133">Transmembrane helix</keyword>
<evidence type="ECO:0000313" key="2">
    <source>
        <dbReference type="EMBL" id="VTT27471.1"/>
    </source>
</evidence>
<organism evidence="2 3">
    <name type="scientific">Streptococcus dysgalactiae subsp. equisimilis</name>
    <name type="common">Streptococcus equisimilis</name>
    <dbReference type="NCBI Taxonomy" id="119602"/>
    <lineage>
        <taxon>Bacteria</taxon>
        <taxon>Bacillati</taxon>
        <taxon>Bacillota</taxon>
        <taxon>Bacilli</taxon>
        <taxon>Lactobacillales</taxon>
        <taxon>Streptococcaceae</taxon>
        <taxon>Streptococcus</taxon>
    </lineage>
</organism>
<comment type="caution">
    <text evidence="2">The sequence shown here is derived from an EMBL/GenBank/DDBJ whole genome shotgun (WGS) entry which is preliminary data.</text>
</comment>
<dbReference type="AlphaFoldDB" id="A0AAE9R7R1"/>